<keyword evidence="2 7" id="KW-0812">Transmembrane</keyword>
<dbReference type="PANTHER" id="PTHR33048">
    <property type="entry name" value="PTH11-LIKE INTEGRAL MEMBRANE PROTEIN (AFU_ORTHOLOGUE AFUA_5G11245)"/>
    <property type="match status" value="1"/>
</dbReference>
<dbReference type="GO" id="GO:0016020">
    <property type="term" value="C:membrane"/>
    <property type="evidence" value="ECO:0007669"/>
    <property type="project" value="UniProtKB-SubCell"/>
</dbReference>
<sequence length="157" mass="17556">MAKFYSQYCFGYYSHWPATEQTVQTGHVSNEKNNYYVYVLVTAISIIRLHALIEFANTTNITWDYSPAAYWSTLEMHVGIFCGCLPALRPLLNMIMPKLQTTAAVSTQRTAGTTGKRSFMSSKASASKRTEKNDFIPLDDVDASSTKFLTSSHCNAV</sequence>
<dbReference type="EMBL" id="PQXH01000009">
    <property type="protein sequence ID" value="TGO18527.1"/>
    <property type="molecule type" value="Genomic_DNA"/>
</dbReference>
<keyword evidence="10" id="KW-1185">Reference proteome</keyword>
<reference evidence="9 10" key="1">
    <citation type="submission" date="2017-12" db="EMBL/GenBank/DDBJ databases">
        <title>Comparative genomics of Botrytis spp.</title>
        <authorList>
            <person name="Valero-Jimenez C.A."/>
            <person name="Tapia P."/>
            <person name="Veloso J."/>
            <person name="Silva-Moreno E."/>
            <person name="Staats M."/>
            <person name="Valdes J.H."/>
            <person name="Van Kan J.A.L."/>
        </authorList>
    </citation>
    <scope>NUCLEOTIDE SEQUENCE [LARGE SCALE GENOMIC DNA]</scope>
    <source>
        <strain evidence="9 10">Bt9001</strain>
    </source>
</reference>
<dbReference type="InterPro" id="IPR049326">
    <property type="entry name" value="Rhodopsin_dom_fungi"/>
</dbReference>
<dbReference type="Proteomes" id="UP000297777">
    <property type="component" value="Unassembled WGS sequence"/>
</dbReference>
<proteinExistence type="inferred from homology"/>
<dbReference type="OrthoDB" id="2496787at2759"/>
<dbReference type="PANTHER" id="PTHR33048:SF47">
    <property type="entry name" value="INTEGRAL MEMBRANE PROTEIN-RELATED"/>
    <property type="match status" value="1"/>
</dbReference>
<feature type="domain" description="Rhodopsin" evidence="8">
    <location>
        <begin position="38"/>
        <end position="93"/>
    </location>
</feature>
<evidence type="ECO:0000313" key="9">
    <source>
        <dbReference type="EMBL" id="TGO18527.1"/>
    </source>
</evidence>
<evidence type="ECO:0000256" key="3">
    <source>
        <dbReference type="ARBA" id="ARBA00022989"/>
    </source>
</evidence>
<evidence type="ECO:0000256" key="5">
    <source>
        <dbReference type="ARBA" id="ARBA00038359"/>
    </source>
</evidence>
<evidence type="ECO:0000313" key="10">
    <source>
        <dbReference type="Proteomes" id="UP000297777"/>
    </source>
</evidence>
<feature type="region of interest" description="Disordered" evidence="6">
    <location>
        <begin position="106"/>
        <end position="125"/>
    </location>
</feature>
<comment type="caution">
    <text evidence="9">The sequence shown here is derived from an EMBL/GenBank/DDBJ whole genome shotgun (WGS) entry which is preliminary data.</text>
</comment>
<evidence type="ECO:0000256" key="1">
    <source>
        <dbReference type="ARBA" id="ARBA00004141"/>
    </source>
</evidence>
<feature type="transmembrane region" description="Helical" evidence="7">
    <location>
        <begin position="68"/>
        <end position="88"/>
    </location>
</feature>
<accession>A0A4Z1FAT3</accession>
<evidence type="ECO:0000256" key="7">
    <source>
        <dbReference type="SAM" id="Phobius"/>
    </source>
</evidence>
<evidence type="ECO:0000256" key="2">
    <source>
        <dbReference type="ARBA" id="ARBA00022692"/>
    </source>
</evidence>
<keyword evidence="4 7" id="KW-0472">Membrane</keyword>
<protein>
    <recommendedName>
        <fullName evidence="8">Rhodopsin domain-containing protein</fullName>
    </recommendedName>
</protein>
<dbReference type="AlphaFoldDB" id="A0A4Z1FAT3"/>
<dbReference type="Pfam" id="PF20684">
    <property type="entry name" value="Fung_rhodopsin"/>
    <property type="match status" value="1"/>
</dbReference>
<feature type="transmembrane region" description="Helical" evidence="7">
    <location>
        <begin position="35"/>
        <end position="56"/>
    </location>
</feature>
<name>A0A4Z1FAT3_9HELO</name>
<comment type="similarity">
    <text evidence="5">Belongs to the SAT4 family.</text>
</comment>
<evidence type="ECO:0000256" key="6">
    <source>
        <dbReference type="SAM" id="MobiDB-lite"/>
    </source>
</evidence>
<keyword evidence="3 7" id="KW-1133">Transmembrane helix</keyword>
<organism evidence="9 10">
    <name type="scientific">Botrytis tulipae</name>
    <dbReference type="NCBI Taxonomy" id="87230"/>
    <lineage>
        <taxon>Eukaryota</taxon>
        <taxon>Fungi</taxon>
        <taxon>Dikarya</taxon>
        <taxon>Ascomycota</taxon>
        <taxon>Pezizomycotina</taxon>
        <taxon>Leotiomycetes</taxon>
        <taxon>Helotiales</taxon>
        <taxon>Sclerotiniaceae</taxon>
        <taxon>Botrytis</taxon>
    </lineage>
</organism>
<comment type="subcellular location">
    <subcellularLocation>
        <location evidence="1">Membrane</location>
        <topology evidence="1">Multi-pass membrane protein</topology>
    </subcellularLocation>
</comment>
<dbReference type="InterPro" id="IPR052337">
    <property type="entry name" value="SAT4-like"/>
</dbReference>
<evidence type="ECO:0000259" key="8">
    <source>
        <dbReference type="Pfam" id="PF20684"/>
    </source>
</evidence>
<gene>
    <name evidence="9" type="ORF">BTUL_0009g00460</name>
</gene>
<evidence type="ECO:0000256" key="4">
    <source>
        <dbReference type="ARBA" id="ARBA00023136"/>
    </source>
</evidence>